<reference evidence="1" key="2">
    <citation type="submission" date="2020-11" db="EMBL/GenBank/DDBJ databases">
        <authorList>
            <person name="McCartney M.A."/>
            <person name="Auch B."/>
            <person name="Kono T."/>
            <person name="Mallez S."/>
            <person name="Becker A."/>
            <person name="Gohl D.M."/>
            <person name="Silverstein K.A.T."/>
            <person name="Koren S."/>
            <person name="Bechman K.B."/>
            <person name="Herman A."/>
            <person name="Abrahante J.E."/>
            <person name="Garbe J."/>
        </authorList>
    </citation>
    <scope>NUCLEOTIDE SEQUENCE</scope>
    <source>
        <strain evidence="1">Duluth1</strain>
        <tissue evidence="1">Whole animal</tissue>
    </source>
</reference>
<keyword evidence="2" id="KW-1185">Reference proteome</keyword>
<gene>
    <name evidence="1" type="ORF">DPMN_052431</name>
</gene>
<accession>A0A9D4HPB6</accession>
<dbReference type="AlphaFoldDB" id="A0A9D4HPB6"/>
<sequence length="69" mass="7832">MPGKALNLGCSKARQSSHCHWGYWTEALELDESFTTFDRCASVLTSQRLNRFLMAAKPLTTWLRACPVK</sequence>
<dbReference type="EMBL" id="JAIWYP010000012">
    <property type="protein sequence ID" value="KAH3726564.1"/>
    <property type="molecule type" value="Genomic_DNA"/>
</dbReference>
<comment type="caution">
    <text evidence="1">The sequence shown here is derived from an EMBL/GenBank/DDBJ whole genome shotgun (WGS) entry which is preliminary data.</text>
</comment>
<organism evidence="1 2">
    <name type="scientific">Dreissena polymorpha</name>
    <name type="common">Zebra mussel</name>
    <name type="synonym">Mytilus polymorpha</name>
    <dbReference type="NCBI Taxonomy" id="45954"/>
    <lineage>
        <taxon>Eukaryota</taxon>
        <taxon>Metazoa</taxon>
        <taxon>Spiralia</taxon>
        <taxon>Lophotrochozoa</taxon>
        <taxon>Mollusca</taxon>
        <taxon>Bivalvia</taxon>
        <taxon>Autobranchia</taxon>
        <taxon>Heteroconchia</taxon>
        <taxon>Euheterodonta</taxon>
        <taxon>Imparidentia</taxon>
        <taxon>Neoheterodontei</taxon>
        <taxon>Myida</taxon>
        <taxon>Dreissenoidea</taxon>
        <taxon>Dreissenidae</taxon>
        <taxon>Dreissena</taxon>
    </lineage>
</organism>
<evidence type="ECO:0000313" key="1">
    <source>
        <dbReference type="EMBL" id="KAH3726564.1"/>
    </source>
</evidence>
<reference evidence="1" key="1">
    <citation type="journal article" date="2019" name="bioRxiv">
        <title>The Genome of the Zebra Mussel, Dreissena polymorpha: A Resource for Invasive Species Research.</title>
        <authorList>
            <person name="McCartney M.A."/>
            <person name="Auch B."/>
            <person name="Kono T."/>
            <person name="Mallez S."/>
            <person name="Zhang Y."/>
            <person name="Obille A."/>
            <person name="Becker A."/>
            <person name="Abrahante J.E."/>
            <person name="Garbe J."/>
            <person name="Badalamenti J.P."/>
            <person name="Herman A."/>
            <person name="Mangelson H."/>
            <person name="Liachko I."/>
            <person name="Sullivan S."/>
            <person name="Sone E.D."/>
            <person name="Koren S."/>
            <person name="Silverstein K.A.T."/>
            <person name="Beckman K.B."/>
            <person name="Gohl D.M."/>
        </authorList>
    </citation>
    <scope>NUCLEOTIDE SEQUENCE</scope>
    <source>
        <strain evidence="1">Duluth1</strain>
        <tissue evidence="1">Whole animal</tissue>
    </source>
</reference>
<proteinExistence type="predicted"/>
<evidence type="ECO:0000313" key="2">
    <source>
        <dbReference type="Proteomes" id="UP000828390"/>
    </source>
</evidence>
<protein>
    <submittedName>
        <fullName evidence="1">Uncharacterized protein</fullName>
    </submittedName>
</protein>
<dbReference type="Proteomes" id="UP000828390">
    <property type="component" value="Unassembled WGS sequence"/>
</dbReference>
<name>A0A9D4HPB6_DREPO</name>